<dbReference type="AlphaFoldDB" id="A0A0E9QQG1"/>
<reference evidence="2" key="2">
    <citation type="journal article" date="2015" name="Fish Shellfish Immunol.">
        <title>Early steps in the European eel (Anguilla anguilla)-Vibrio vulnificus interaction in the gills: Role of the RtxA13 toxin.</title>
        <authorList>
            <person name="Callol A."/>
            <person name="Pajuelo D."/>
            <person name="Ebbesson L."/>
            <person name="Teles M."/>
            <person name="MacKenzie S."/>
            <person name="Amaro C."/>
        </authorList>
    </citation>
    <scope>NUCLEOTIDE SEQUENCE</scope>
</reference>
<reference evidence="2" key="1">
    <citation type="submission" date="2014-11" db="EMBL/GenBank/DDBJ databases">
        <authorList>
            <person name="Amaro Gonzalez C."/>
        </authorList>
    </citation>
    <scope>NUCLEOTIDE SEQUENCE</scope>
</reference>
<proteinExistence type="predicted"/>
<name>A0A0E9QQG1_ANGAN</name>
<sequence length="110" mass="12227">MRPDWPLARLIWALWLSRGVTGAGELTLCEEQRASGLLRWDDSLACHSRARAHVRKDPCSIFSSPPASPDLPVGPSALWEKGLVSLYLHQIKKGLTWALSHMCACHPDTK</sequence>
<feature type="chain" id="PRO_5002431968" evidence="1">
    <location>
        <begin position="23"/>
        <end position="110"/>
    </location>
</feature>
<feature type="signal peptide" evidence="1">
    <location>
        <begin position="1"/>
        <end position="22"/>
    </location>
</feature>
<organism evidence="2">
    <name type="scientific">Anguilla anguilla</name>
    <name type="common">European freshwater eel</name>
    <name type="synonym">Muraena anguilla</name>
    <dbReference type="NCBI Taxonomy" id="7936"/>
    <lineage>
        <taxon>Eukaryota</taxon>
        <taxon>Metazoa</taxon>
        <taxon>Chordata</taxon>
        <taxon>Craniata</taxon>
        <taxon>Vertebrata</taxon>
        <taxon>Euteleostomi</taxon>
        <taxon>Actinopterygii</taxon>
        <taxon>Neopterygii</taxon>
        <taxon>Teleostei</taxon>
        <taxon>Anguilliformes</taxon>
        <taxon>Anguillidae</taxon>
        <taxon>Anguilla</taxon>
    </lineage>
</organism>
<evidence type="ECO:0000313" key="2">
    <source>
        <dbReference type="EMBL" id="JAH19186.1"/>
    </source>
</evidence>
<accession>A0A0E9QQG1</accession>
<protein>
    <submittedName>
        <fullName evidence="2">Uncharacterized protein</fullName>
    </submittedName>
</protein>
<keyword evidence="1" id="KW-0732">Signal</keyword>
<evidence type="ECO:0000256" key="1">
    <source>
        <dbReference type="SAM" id="SignalP"/>
    </source>
</evidence>
<dbReference type="EMBL" id="GBXM01089391">
    <property type="protein sequence ID" value="JAH19186.1"/>
    <property type="molecule type" value="Transcribed_RNA"/>
</dbReference>